<dbReference type="EMBL" id="JAGKQM010000007">
    <property type="protein sequence ID" value="KAH0917973.1"/>
    <property type="molecule type" value="Genomic_DNA"/>
</dbReference>
<keyword evidence="4" id="KW-0677">Repeat</keyword>
<dbReference type="PANTHER" id="PTHR31717:SF69">
    <property type="entry name" value="(RAPE) HYPOTHETICAL PROTEIN"/>
    <property type="match status" value="1"/>
</dbReference>
<name>A0ABQ8CLR9_BRANA</name>
<dbReference type="PANTHER" id="PTHR31717">
    <property type="entry name" value="ZINC FINGER PROTEIN CONSTANS-LIKE 10"/>
    <property type="match status" value="1"/>
</dbReference>
<evidence type="ECO:0000256" key="9">
    <source>
        <dbReference type="PROSITE-ProRule" id="PRU00357"/>
    </source>
</evidence>
<sequence length="376" mass="41595">MFGFMSSSERHPCEFCGERAAVLFCRADTAKLCLPCDQHVHTANLLSKKHVRSQICDNCGNEPVSVRCFTDNLVLCQDCDWDVHGSCSVSDAHVRSALEGFSGCPSALELAALLGVDLGGRKEENEGPTMESFGMQLDSWVTGSNVLQELVVPVPKETTSFRKRGSSCCGRFKQVLCKQLEELFNNEEINSGGEVIQQPPTTSFTSLLLNADNPSASCAGRTTQIWDFNLGQSRDTKDAYVTKDDKSFTINSFVDLMNDTCSTKPKGVKQICQDDYYRPTSSQVPATSESSNLPLTFSSEKGSNSAASCKTTRVVGAKADLEQLAQNRDNAMQRYKEKRKTRRYDKTIRYESRKATADTRLRVKGRFVKASEAPYP</sequence>
<gene>
    <name evidence="13" type="ORF">HID58_025633</name>
</gene>
<dbReference type="InterPro" id="IPR010402">
    <property type="entry name" value="CCT_domain"/>
</dbReference>
<keyword evidence="14" id="KW-1185">Reference proteome</keyword>
<evidence type="ECO:0000256" key="10">
    <source>
        <dbReference type="SAM" id="Coils"/>
    </source>
</evidence>
<dbReference type="Proteomes" id="UP000824890">
    <property type="component" value="Unassembled WGS sequence"/>
</dbReference>
<keyword evidence="5 8" id="KW-0863">Zinc-finger</keyword>
<dbReference type="PROSITE" id="PS51017">
    <property type="entry name" value="CCT"/>
    <property type="match status" value="1"/>
</dbReference>
<organism evidence="13 14">
    <name type="scientific">Brassica napus</name>
    <name type="common">Rape</name>
    <dbReference type="NCBI Taxonomy" id="3708"/>
    <lineage>
        <taxon>Eukaryota</taxon>
        <taxon>Viridiplantae</taxon>
        <taxon>Streptophyta</taxon>
        <taxon>Embryophyta</taxon>
        <taxon>Tracheophyta</taxon>
        <taxon>Spermatophyta</taxon>
        <taxon>Magnoliopsida</taxon>
        <taxon>eudicotyledons</taxon>
        <taxon>Gunneridae</taxon>
        <taxon>Pentapetalae</taxon>
        <taxon>rosids</taxon>
        <taxon>malvids</taxon>
        <taxon>Brassicales</taxon>
        <taxon>Brassicaceae</taxon>
        <taxon>Brassiceae</taxon>
        <taxon>Brassica</taxon>
    </lineage>
</organism>
<dbReference type="InterPro" id="IPR000315">
    <property type="entry name" value="Znf_B-box"/>
</dbReference>
<dbReference type="Pfam" id="PF06203">
    <property type="entry name" value="CCT"/>
    <property type="match status" value="1"/>
</dbReference>
<evidence type="ECO:0000256" key="2">
    <source>
        <dbReference type="ARBA" id="ARBA00010024"/>
    </source>
</evidence>
<dbReference type="InterPro" id="IPR049808">
    <property type="entry name" value="CONSTANS-like_Bbox1"/>
</dbReference>
<dbReference type="SMART" id="SM00336">
    <property type="entry name" value="BBOX"/>
    <property type="match status" value="2"/>
</dbReference>
<feature type="domain" description="B box-type" evidence="11">
    <location>
        <begin position="51"/>
        <end position="98"/>
    </location>
</feature>
<keyword evidence="10" id="KW-0175">Coiled coil</keyword>
<keyword evidence="7 9" id="KW-0539">Nucleus</keyword>
<evidence type="ECO:0000256" key="7">
    <source>
        <dbReference type="ARBA" id="ARBA00023242"/>
    </source>
</evidence>
<feature type="coiled-coil region" evidence="10">
    <location>
        <begin position="314"/>
        <end position="341"/>
    </location>
</feature>
<protein>
    <submittedName>
        <fullName evidence="13">Uncharacterized protein</fullName>
    </submittedName>
</protein>
<dbReference type="PROSITE" id="PS50119">
    <property type="entry name" value="ZF_BBOX"/>
    <property type="match status" value="2"/>
</dbReference>
<evidence type="ECO:0000256" key="4">
    <source>
        <dbReference type="ARBA" id="ARBA00022737"/>
    </source>
</evidence>
<comment type="similarity">
    <text evidence="2">Belongs to the CONSTANS family.</text>
</comment>
<evidence type="ECO:0000256" key="5">
    <source>
        <dbReference type="ARBA" id="ARBA00022771"/>
    </source>
</evidence>
<evidence type="ECO:0000256" key="3">
    <source>
        <dbReference type="ARBA" id="ARBA00022723"/>
    </source>
</evidence>
<evidence type="ECO:0000256" key="6">
    <source>
        <dbReference type="ARBA" id="ARBA00022833"/>
    </source>
</evidence>
<feature type="domain" description="B box-type" evidence="11">
    <location>
        <begin position="8"/>
        <end position="55"/>
    </location>
</feature>
<evidence type="ECO:0000256" key="8">
    <source>
        <dbReference type="PROSITE-ProRule" id="PRU00024"/>
    </source>
</evidence>
<evidence type="ECO:0000259" key="12">
    <source>
        <dbReference type="PROSITE" id="PS51017"/>
    </source>
</evidence>
<feature type="domain" description="CCT" evidence="12">
    <location>
        <begin position="328"/>
        <end position="370"/>
    </location>
</feature>
<accession>A0ABQ8CLR9</accession>
<comment type="subcellular location">
    <subcellularLocation>
        <location evidence="1 9">Nucleus</location>
    </subcellularLocation>
</comment>
<proteinExistence type="inferred from homology"/>
<evidence type="ECO:0000259" key="11">
    <source>
        <dbReference type="PROSITE" id="PS50119"/>
    </source>
</evidence>
<dbReference type="Pfam" id="PF00643">
    <property type="entry name" value="zf-B_box"/>
    <property type="match status" value="1"/>
</dbReference>
<keyword evidence="6" id="KW-0862">Zinc</keyword>
<reference evidence="13 14" key="1">
    <citation type="submission" date="2021-05" db="EMBL/GenBank/DDBJ databases">
        <title>Genome Assembly of Synthetic Allotetraploid Brassica napus Reveals Homoeologous Exchanges between Subgenomes.</title>
        <authorList>
            <person name="Davis J.T."/>
        </authorList>
    </citation>
    <scope>NUCLEOTIDE SEQUENCE [LARGE SCALE GENOMIC DNA]</scope>
    <source>
        <strain evidence="14">cv. Da-Ae</strain>
        <tissue evidence="13">Seedling</tissue>
    </source>
</reference>
<evidence type="ECO:0000256" key="1">
    <source>
        <dbReference type="ARBA" id="ARBA00004123"/>
    </source>
</evidence>
<keyword evidence="3" id="KW-0479">Metal-binding</keyword>
<evidence type="ECO:0000313" key="13">
    <source>
        <dbReference type="EMBL" id="KAH0917973.1"/>
    </source>
</evidence>
<evidence type="ECO:0000313" key="14">
    <source>
        <dbReference type="Proteomes" id="UP000824890"/>
    </source>
</evidence>
<comment type="caution">
    <text evidence="13">The sequence shown here is derived from an EMBL/GenBank/DDBJ whole genome shotgun (WGS) entry which is preliminary data.</text>
</comment>
<dbReference type="CDD" id="cd19821">
    <property type="entry name" value="Bbox1_BBX-like"/>
    <property type="match status" value="1"/>
</dbReference>